<dbReference type="AlphaFoldDB" id="A0A9J6PNA3"/>
<feature type="domain" description="Fumarate reductase/succinate dehydrogenase flavoprotein-like C-terminal" evidence="14">
    <location>
        <begin position="429"/>
        <end position="510"/>
    </location>
</feature>
<dbReference type="NCBIfam" id="NF005701">
    <property type="entry name" value="PRK07512.1"/>
    <property type="match status" value="1"/>
</dbReference>
<dbReference type="GO" id="GO:0034628">
    <property type="term" value="P:'de novo' NAD+ biosynthetic process from L-aspartate"/>
    <property type="evidence" value="ECO:0007669"/>
    <property type="project" value="TreeGrafter"/>
</dbReference>
<evidence type="ECO:0000313" key="16">
    <source>
        <dbReference type="Proteomes" id="UP001055804"/>
    </source>
</evidence>
<dbReference type="SUPFAM" id="SSF56425">
    <property type="entry name" value="Succinate dehydrogenase/fumarate reductase flavoprotein, catalytic domain"/>
    <property type="match status" value="1"/>
</dbReference>
<comment type="caution">
    <text evidence="15">The sequence shown here is derived from an EMBL/GenBank/DDBJ whole genome shotgun (WGS) entry which is preliminary data.</text>
</comment>
<dbReference type="Pfam" id="PF00890">
    <property type="entry name" value="FAD_binding_2"/>
    <property type="match status" value="1"/>
</dbReference>
<reference evidence="15" key="1">
    <citation type="submission" date="2022-06" db="EMBL/GenBank/DDBJ databases">
        <title>Isolation and Genomics of Futiania mangrovii gen. nov., sp. nov., a Rare and Metabolically-versatile member in the Class Alphaproteobacteria.</title>
        <authorList>
            <person name="Liu L."/>
            <person name="Huang W.-C."/>
            <person name="Pan J."/>
            <person name="Li J."/>
            <person name="Huang Y."/>
            <person name="Du H."/>
            <person name="Liu Y."/>
            <person name="Li M."/>
        </authorList>
    </citation>
    <scope>NUCLEOTIDE SEQUENCE</scope>
    <source>
        <strain evidence="15">FT118</strain>
    </source>
</reference>
<keyword evidence="5 12" id="KW-0285">Flavoprotein</keyword>
<evidence type="ECO:0000259" key="13">
    <source>
        <dbReference type="Pfam" id="PF00890"/>
    </source>
</evidence>
<evidence type="ECO:0000256" key="5">
    <source>
        <dbReference type="ARBA" id="ARBA00022630"/>
    </source>
</evidence>
<evidence type="ECO:0000256" key="3">
    <source>
        <dbReference type="ARBA" id="ARBA00008562"/>
    </source>
</evidence>
<dbReference type="NCBIfam" id="TIGR00551">
    <property type="entry name" value="nadB"/>
    <property type="match status" value="1"/>
</dbReference>
<evidence type="ECO:0000259" key="14">
    <source>
        <dbReference type="Pfam" id="PF02910"/>
    </source>
</evidence>
<dbReference type="FunFam" id="3.90.700.10:FF:000002">
    <property type="entry name" value="L-aspartate oxidase"/>
    <property type="match status" value="1"/>
</dbReference>
<proteinExistence type="inferred from homology"/>
<dbReference type="PIRSF" id="PIRSF000171">
    <property type="entry name" value="SDHA_APRA_LASPO"/>
    <property type="match status" value="1"/>
</dbReference>
<dbReference type="PRINTS" id="PR00368">
    <property type="entry name" value="FADPNR"/>
</dbReference>
<name>A0A9J6PNA3_9PROT</name>
<evidence type="ECO:0000256" key="4">
    <source>
        <dbReference type="ARBA" id="ARBA00012173"/>
    </source>
</evidence>
<dbReference type="Pfam" id="PF02910">
    <property type="entry name" value="Succ_DH_flav_C"/>
    <property type="match status" value="1"/>
</dbReference>
<dbReference type="InterPro" id="IPR036188">
    <property type="entry name" value="FAD/NAD-bd_sf"/>
</dbReference>
<dbReference type="Gene3D" id="3.90.700.10">
    <property type="entry name" value="Succinate dehydrogenase/fumarate reductase flavoprotein, catalytic domain"/>
    <property type="match status" value="1"/>
</dbReference>
<evidence type="ECO:0000256" key="8">
    <source>
        <dbReference type="ARBA" id="ARBA00023002"/>
    </source>
</evidence>
<dbReference type="GO" id="GO:0008734">
    <property type="term" value="F:L-aspartate oxidase activity"/>
    <property type="evidence" value="ECO:0007669"/>
    <property type="project" value="UniProtKB-UniRule"/>
</dbReference>
<feature type="domain" description="FAD-dependent oxidoreductase 2 FAD-binding" evidence="13">
    <location>
        <begin position="12"/>
        <end position="382"/>
    </location>
</feature>
<dbReference type="GO" id="GO:0005737">
    <property type="term" value="C:cytoplasm"/>
    <property type="evidence" value="ECO:0007669"/>
    <property type="project" value="UniProtKB-SubCell"/>
</dbReference>
<comment type="similarity">
    <text evidence="3 12">Belongs to the FAD-dependent oxidoreductase 2 family. NadB subfamily.</text>
</comment>
<dbReference type="RefSeq" id="WP_269333510.1">
    <property type="nucleotide sequence ID" value="NZ_JAMZFT010000003.1"/>
</dbReference>
<dbReference type="SUPFAM" id="SSF51905">
    <property type="entry name" value="FAD/NAD(P)-binding domain"/>
    <property type="match status" value="1"/>
</dbReference>
<feature type="active site" description="Proton acceptor" evidence="11">
    <location>
        <position position="282"/>
    </location>
</feature>
<dbReference type="EC" id="1.4.3.16" evidence="4 10"/>
<keyword evidence="6 12" id="KW-0662">Pyridine nucleotide biosynthesis</keyword>
<dbReference type="InterPro" id="IPR003953">
    <property type="entry name" value="FAD-dep_OxRdtase_2_FAD-bd"/>
</dbReference>
<comment type="pathway">
    <text evidence="2 12">Cofactor biosynthesis; NAD(+) biosynthesis; iminoaspartate from L-aspartate (oxidase route): step 1/1.</text>
</comment>
<comment type="cofactor">
    <cofactor evidence="1 12">
        <name>FAD</name>
        <dbReference type="ChEBI" id="CHEBI:57692"/>
    </cofactor>
</comment>
<dbReference type="Gene3D" id="3.50.50.60">
    <property type="entry name" value="FAD/NAD(P)-binding domain"/>
    <property type="match status" value="1"/>
</dbReference>
<evidence type="ECO:0000313" key="15">
    <source>
        <dbReference type="EMBL" id="MCP1337546.1"/>
    </source>
</evidence>
<evidence type="ECO:0000256" key="11">
    <source>
        <dbReference type="PIRSR" id="PIRSR000171-1"/>
    </source>
</evidence>
<evidence type="ECO:0000256" key="6">
    <source>
        <dbReference type="ARBA" id="ARBA00022642"/>
    </source>
</evidence>
<dbReference type="SUPFAM" id="SSF46977">
    <property type="entry name" value="Succinate dehydrogenase/fumarate reductase flavoprotein C-terminal domain"/>
    <property type="match status" value="1"/>
</dbReference>
<dbReference type="InterPro" id="IPR015939">
    <property type="entry name" value="Fum_Rdtase/Succ_DH_flav-like_C"/>
</dbReference>
<sequence length="519" mass="53729">MAYPDQIDGGEALIVGAGLAGLFTALKLATDRRVTVIAAAPLSEGASSAWAQGGVAAAMGEGDSADLHTADTEKVAGGIAAHKIVEILTRTAPDRIADLIELGVPFDRDPSGHLVFGREAAHSRNRIVRVQGDRAGKAIMGALVAAVAKRPSIRVIENMVAMELAVADGRVAGIHAVEAGGTKPVLIRAHATVLATGGIGGLFRVTTNPAVVRGEGLGMAARAGAVVADPEFVQFHPTAIDVGRDPAPLATEALRGEGAILVNERGERFMTAIHPDAELGPRDVVARGIFAELKRGGRVYLDTRQVLGARIETQFPTVAGYCHAAGVDPVKEPIPVAPAEHYHMGGILTDEYGRTSLAGLWAVGEVSSTGAHGANRLASNSLLESIVFGGHVAEDIARDAGETAGRPNAGIAAISSPVDWDAVAAHLPRLRETMTHDVGVVRDAAGLAHALHVIGEIEAATDSLPMLNVLATARLIAAGALARTESRGGHYRSDFPETDTAFAHRTAMTLAEARALGQR</sequence>
<evidence type="ECO:0000256" key="10">
    <source>
        <dbReference type="NCBIfam" id="TIGR00551"/>
    </source>
</evidence>
<dbReference type="InterPro" id="IPR005288">
    <property type="entry name" value="NadB"/>
</dbReference>
<dbReference type="PANTHER" id="PTHR42716:SF2">
    <property type="entry name" value="L-ASPARTATE OXIDASE, CHLOROPLASTIC"/>
    <property type="match status" value="1"/>
</dbReference>
<dbReference type="InterPro" id="IPR037099">
    <property type="entry name" value="Fum_R/Succ_DH_flav-like_C_sf"/>
</dbReference>
<evidence type="ECO:0000256" key="12">
    <source>
        <dbReference type="RuleBase" id="RU362049"/>
    </source>
</evidence>
<protein>
    <recommendedName>
        <fullName evidence="4 10">L-aspartate oxidase</fullName>
        <ecNumber evidence="4 10">1.4.3.16</ecNumber>
    </recommendedName>
</protein>
<comment type="catalytic activity">
    <reaction evidence="9">
        <text>L-aspartate + O2 = iminosuccinate + H2O2</text>
        <dbReference type="Rhea" id="RHEA:25876"/>
        <dbReference type="ChEBI" id="CHEBI:15379"/>
        <dbReference type="ChEBI" id="CHEBI:16240"/>
        <dbReference type="ChEBI" id="CHEBI:29991"/>
        <dbReference type="ChEBI" id="CHEBI:77875"/>
        <dbReference type="EC" id="1.4.3.16"/>
    </reaction>
    <physiologicalReaction direction="left-to-right" evidence="9">
        <dbReference type="Rhea" id="RHEA:25877"/>
    </physiologicalReaction>
</comment>
<evidence type="ECO:0000256" key="1">
    <source>
        <dbReference type="ARBA" id="ARBA00001974"/>
    </source>
</evidence>
<evidence type="ECO:0000256" key="7">
    <source>
        <dbReference type="ARBA" id="ARBA00022827"/>
    </source>
</evidence>
<gene>
    <name evidence="15" type="ORF">NJQ99_14080</name>
</gene>
<evidence type="ECO:0000256" key="2">
    <source>
        <dbReference type="ARBA" id="ARBA00004950"/>
    </source>
</evidence>
<comment type="subcellular location">
    <subcellularLocation>
        <location evidence="12">Cytoplasm</location>
    </subcellularLocation>
</comment>
<accession>A0A9J6PNA3</accession>
<dbReference type="PANTHER" id="PTHR42716">
    <property type="entry name" value="L-ASPARTATE OXIDASE"/>
    <property type="match status" value="1"/>
</dbReference>
<keyword evidence="8 12" id="KW-0560">Oxidoreductase</keyword>
<dbReference type="EMBL" id="JAMZFT010000003">
    <property type="protein sequence ID" value="MCP1337546.1"/>
    <property type="molecule type" value="Genomic_DNA"/>
</dbReference>
<evidence type="ECO:0000256" key="9">
    <source>
        <dbReference type="ARBA" id="ARBA00048305"/>
    </source>
</evidence>
<keyword evidence="16" id="KW-1185">Reference proteome</keyword>
<organism evidence="15 16">
    <name type="scientific">Futiania mangrovi</name>
    <dbReference type="NCBI Taxonomy" id="2959716"/>
    <lineage>
        <taxon>Bacteria</taxon>
        <taxon>Pseudomonadati</taxon>
        <taxon>Pseudomonadota</taxon>
        <taxon>Alphaproteobacteria</taxon>
        <taxon>Futianiales</taxon>
        <taxon>Futianiaceae</taxon>
        <taxon>Futiania</taxon>
    </lineage>
</organism>
<comment type="function">
    <text evidence="12">Catalyzes the oxidation of L-aspartate to iminoaspartate.</text>
</comment>
<dbReference type="Gene3D" id="1.20.58.100">
    <property type="entry name" value="Fumarate reductase/succinate dehydrogenase flavoprotein-like, C-terminal domain"/>
    <property type="match status" value="1"/>
</dbReference>
<dbReference type="InterPro" id="IPR027477">
    <property type="entry name" value="Succ_DH/fumarate_Rdtase_cat_sf"/>
</dbReference>
<keyword evidence="7 12" id="KW-0274">FAD</keyword>
<dbReference type="Proteomes" id="UP001055804">
    <property type="component" value="Unassembled WGS sequence"/>
</dbReference>